<feature type="region of interest" description="Disordered" evidence="1">
    <location>
        <begin position="1"/>
        <end position="32"/>
    </location>
</feature>
<protein>
    <submittedName>
        <fullName evidence="2">Uncharacterized protein</fullName>
    </submittedName>
</protein>
<accession>A0AAD5WKY8</accession>
<sequence>MEDASNEEELGSGKENCDDRNSKIQESHKTVEPLVDAHRSLVYSQVARSIAESGDLTHKPEAVGQHASRPRRRRRLSRSRNSLPVNFLWASGSLLVR</sequence>
<evidence type="ECO:0000313" key="3">
    <source>
        <dbReference type="Proteomes" id="UP001196413"/>
    </source>
</evidence>
<name>A0AAD5WKY8_PARTN</name>
<dbReference type="AlphaFoldDB" id="A0AAD5WKY8"/>
<proteinExistence type="predicted"/>
<feature type="region of interest" description="Disordered" evidence="1">
    <location>
        <begin position="51"/>
        <end position="79"/>
    </location>
</feature>
<gene>
    <name evidence="2" type="ORF">KIN20_037154</name>
</gene>
<reference evidence="2" key="1">
    <citation type="submission" date="2021-06" db="EMBL/GenBank/DDBJ databases">
        <title>Parelaphostrongylus tenuis whole genome reference sequence.</title>
        <authorList>
            <person name="Garwood T.J."/>
            <person name="Larsen P.A."/>
            <person name="Fountain-Jones N.M."/>
            <person name="Garbe J.R."/>
            <person name="Macchietto M.G."/>
            <person name="Kania S.A."/>
            <person name="Gerhold R.W."/>
            <person name="Richards J.E."/>
            <person name="Wolf T.M."/>
        </authorList>
    </citation>
    <scope>NUCLEOTIDE SEQUENCE</scope>
    <source>
        <strain evidence="2">MNPRO001-30</strain>
        <tissue evidence="2">Meninges</tissue>
    </source>
</reference>
<feature type="compositionally biased region" description="Basic and acidic residues" evidence="1">
    <location>
        <begin position="11"/>
        <end position="32"/>
    </location>
</feature>
<feature type="compositionally biased region" description="Acidic residues" evidence="1">
    <location>
        <begin position="1"/>
        <end position="10"/>
    </location>
</feature>
<comment type="caution">
    <text evidence="2">The sequence shown here is derived from an EMBL/GenBank/DDBJ whole genome shotgun (WGS) entry which is preliminary data.</text>
</comment>
<feature type="compositionally biased region" description="Basic residues" evidence="1">
    <location>
        <begin position="68"/>
        <end position="78"/>
    </location>
</feature>
<organism evidence="2 3">
    <name type="scientific">Parelaphostrongylus tenuis</name>
    <name type="common">Meningeal worm</name>
    <dbReference type="NCBI Taxonomy" id="148309"/>
    <lineage>
        <taxon>Eukaryota</taxon>
        <taxon>Metazoa</taxon>
        <taxon>Ecdysozoa</taxon>
        <taxon>Nematoda</taxon>
        <taxon>Chromadorea</taxon>
        <taxon>Rhabditida</taxon>
        <taxon>Rhabditina</taxon>
        <taxon>Rhabditomorpha</taxon>
        <taxon>Strongyloidea</taxon>
        <taxon>Metastrongylidae</taxon>
        <taxon>Parelaphostrongylus</taxon>
    </lineage>
</organism>
<dbReference type="Proteomes" id="UP001196413">
    <property type="component" value="Unassembled WGS sequence"/>
</dbReference>
<keyword evidence="3" id="KW-1185">Reference proteome</keyword>
<dbReference type="EMBL" id="JAHQIW010007460">
    <property type="protein sequence ID" value="KAJ1374464.1"/>
    <property type="molecule type" value="Genomic_DNA"/>
</dbReference>
<evidence type="ECO:0000313" key="2">
    <source>
        <dbReference type="EMBL" id="KAJ1374464.1"/>
    </source>
</evidence>
<evidence type="ECO:0000256" key="1">
    <source>
        <dbReference type="SAM" id="MobiDB-lite"/>
    </source>
</evidence>